<evidence type="ECO:0000313" key="10">
    <source>
        <dbReference type="EMBL" id="MBB6447328.1"/>
    </source>
</evidence>
<dbReference type="Gene3D" id="3.30.300.210">
    <property type="entry name" value="Nutrient germinant receptor protein C, domain 3"/>
    <property type="match status" value="1"/>
</dbReference>
<keyword evidence="11" id="KW-1185">Reference proteome</keyword>
<dbReference type="InterPro" id="IPR038501">
    <property type="entry name" value="Spore_GerAC_C_sf"/>
</dbReference>
<dbReference type="Pfam" id="PF05504">
    <property type="entry name" value="Spore_GerAC"/>
    <property type="match status" value="1"/>
</dbReference>
<evidence type="ECO:0000256" key="1">
    <source>
        <dbReference type="ARBA" id="ARBA00004635"/>
    </source>
</evidence>
<evidence type="ECO:0000256" key="6">
    <source>
        <dbReference type="ARBA" id="ARBA00023139"/>
    </source>
</evidence>
<evidence type="ECO:0000313" key="11">
    <source>
        <dbReference type="Proteomes" id="UP000531594"/>
    </source>
</evidence>
<evidence type="ECO:0000256" key="7">
    <source>
        <dbReference type="ARBA" id="ARBA00023288"/>
    </source>
</evidence>
<keyword evidence="6" id="KW-0564">Palmitate</keyword>
<comment type="similarity">
    <text evidence="2">Belongs to the GerABKC lipoprotein family.</text>
</comment>
<keyword evidence="5" id="KW-0472">Membrane</keyword>
<comment type="subcellular location">
    <subcellularLocation>
        <location evidence="1">Membrane</location>
        <topology evidence="1">Lipid-anchor</topology>
    </subcellularLocation>
</comment>
<evidence type="ECO:0000259" key="9">
    <source>
        <dbReference type="Pfam" id="PF25198"/>
    </source>
</evidence>
<dbReference type="Pfam" id="PF25198">
    <property type="entry name" value="Spore_GerAC_N"/>
    <property type="match status" value="1"/>
</dbReference>
<dbReference type="InterPro" id="IPR008844">
    <property type="entry name" value="Spore_GerAC-like"/>
</dbReference>
<feature type="domain" description="Spore germination protein N-terminal" evidence="9">
    <location>
        <begin position="20"/>
        <end position="194"/>
    </location>
</feature>
<dbReference type="PANTHER" id="PTHR35789">
    <property type="entry name" value="SPORE GERMINATION PROTEIN B3"/>
    <property type="match status" value="1"/>
</dbReference>
<proteinExistence type="inferred from homology"/>
<protein>
    <submittedName>
        <fullName evidence="10">Spore germination protein KC</fullName>
    </submittedName>
</protein>
<evidence type="ECO:0000256" key="2">
    <source>
        <dbReference type="ARBA" id="ARBA00007886"/>
    </source>
</evidence>
<feature type="domain" description="Spore germination GerAC-like C-terminal" evidence="8">
    <location>
        <begin position="222"/>
        <end position="384"/>
    </location>
</feature>
<keyword evidence="7" id="KW-0449">Lipoprotein</keyword>
<dbReference type="AlphaFoldDB" id="A0A7X0LX26"/>
<accession>A0A7X0LX26</accession>
<keyword evidence="3" id="KW-0309">Germination</keyword>
<dbReference type="InterPro" id="IPR046953">
    <property type="entry name" value="Spore_GerAC-like_C"/>
</dbReference>
<dbReference type="GO" id="GO:0009847">
    <property type="term" value="P:spore germination"/>
    <property type="evidence" value="ECO:0007669"/>
    <property type="project" value="InterPro"/>
</dbReference>
<evidence type="ECO:0000256" key="4">
    <source>
        <dbReference type="ARBA" id="ARBA00022729"/>
    </source>
</evidence>
<dbReference type="PROSITE" id="PS51257">
    <property type="entry name" value="PROKAR_LIPOPROTEIN"/>
    <property type="match status" value="1"/>
</dbReference>
<reference evidence="10 11" key="1">
    <citation type="submission" date="2020-08" db="EMBL/GenBank/DDBJ databases">
        <title>Genomic Encyclopedia of Type Strains, Phase IV (KMG-IV): sequencing the most valuable type-strain genomes for metagenomic binning, comparative biology and taxonomic classification.</title>
        <authorList>
            <person name="Goeker M."/>
        </authorList>
    </citation>
    <scope>NUCLEOTIDE SEQUENCE [LARGE SCALE GENOMIC DNA]</scope>
    <source>
        <strain evidence="10 11">DSM 5391</strain>
    </source>
</reference>
<sequence length="395" mass="44407">MRRNLLMCMALGIFLTGCWDQRELSTVAIVTGMAVDKGESGRFQLSVLGINAAELNEQTAQGNSPTAMYTLEGSTLAELSQKMNVAFSKNLVYSHMKVFVISKEIAQEGLLHFLDYLERNREIRDDVNIVVAKEGKAKDILKVTSILQKDSALKLDMQLQQARKVWGLHPDVRLNDLIDAITSPGRQPVLAVVKAKGDVKKGESVDNMKKPEPDAVIVIDSMAVFKDKKMLGFLSEEDARMYLWTQNEIENTTLSVPCEGKKFSTVKITDSKTKLKGKLVNGTPEIHIDLSMLGYLMGSDCGYPLDKPDSYTKIEKLTEKYVEEHIAETIKKVQQDYGVDIFGFGEVIQRQDYQQFKKVKDHWDEAFRNAKVTITTDVLITDAGIRTRGVFDRIK</sequence>
<evidence type="ECO:0000256" key="3">
    <source>
        <dbReference type="ARBA" id="ARBA00022544"/>
    </source>
</evidence>
<dbReference type="Proteomes" id="UP000531594">
    <property type="component" value="Unassembled WGS sequence"/>
</dbReference>
<dbReference type="InterPro" id="IPR057336">
    <property type="entry name" value="GerAC_N"/>
</dbReference>
<comment type="caution">
    <text evidence="10">The sequence shown here is derived from an EMBL/GenBank/DDBJ whole genome shotgun (WGS) entry which is preliminary data.</text>
</comment>
<dbReference type="RefSeq" id="WP_184529171.1">
    <property type="nucleotide sequence ID" value="NZ_JACHGK010000020.1"/>
</dbReference>
<gene>
    <name evidence="10" type="ORF">HNR53_004008</name>
</gene>
<keyword evidence="4" id="KW-0732">Signal</keyword>
<name>A0A7X0LX26_9BACI</name>
<dbReference type="GO" id="GO:0016020">
    <property type="term" value="C:membrane"/>
    <property type="evidence" value="ECO:0007669"/>
    <property type="project" value="UniProtKB-SubCell"/>
</dbReference>
<dbReference type="EMBL" id="JACHGK010000020">
    <property type="protein sequence ID" value="MBB6447328.1"/>
    <property type="molecule type" value="Genomic_DNA"/>
</dbReference>
<evidence type="ECO:0000256" key="5">
    <source>
        <dbReference type="ARBA" id="ARBA00023136"/>
    </source>
</evidence>
<dbReference type="NCBIfam" id="TIGR02887">
    <property type="entry name" value="spore_ger_x_C"/>
    <property type="match status" value="1"/>
</dbReference>
<organism evidence="10 11">
    <name type="scientific">Bacillus benzoevorans</name>
    <dbReference type="NCBI Taxonomy" id="1456"/>
    <lineage>
        <taxon>Bacteria</taxon>
        <taxon>Bacillati</taxon>
        <taxon>Bacillota</taxon>
        <taxon>Bacilli</taxon>
        <taxon>Bacillales</taxon>
        <taxon>Bacillaceae</taxon>
        <taxon>Bacillus</taxon>
    </lineage>
</organism>
<dbReference type="PANTHER" id="PTHR35789:SF1">
    <property type="entry name" value="SPORE GERMINATION PROTEIN B3"/>
    <property type="match status" value="1"/>
</dbReference>
<evidence type="ECO:0000259" key="8">
    <source>
        <dbReference type="Pfam" id="PF05504"/>
    </source>
</evidence>